<dbReference type="AlphaFoldDB" id="A0A4U1B9U3"/>
<keyword evidence="3" id="KW-1185">Reference proteome</keyword>
<reference evidence="2 3" key="1">
    <citation type="submission" date="2019-04" db="EMBL/GenBank/DDBJ databases">
        <title>Thalassotalea guangxiensis sp. nov., isolated from sediment of the coastal wetland.</title>
        <authorList>
            <person name="Zheng S."/>
            <person name="Zhang D."/>
        </authorList>
    </citation>
    <scope>NUCLEOTIDE SEQUENCE [LARGE SCALE GENOMIC DNA]</scope>
    <source>
        <strain evidence="2 3">ZS-4</strain>
    </source>
</reference>
<dbReference type="EMBL" id="SWDB01000004">
    <property type="protein sequence ID" value="TKB47164.1"/>
    <property type="molecule type" value="Genomic_DNA"/>
</dbReference>
<evidence type="ECO:0000313" key="3">
    <source>
        <dbReference type="Proteomes" id="UP000307999"/>
    </source>
</evidence>
<evidence type="ECO:0000313" key="2">
    <source>
        <dbReference type="EMBL" id="TKB47164.1"/>
    </source>
</evidence>
<keyword evidence="1" id="KW-0732">Signal</keyword>
<protein>
    <submittedName>
        <fullName evidence="2">DUF3016 domain-containing protein</fullName>
    </submittedName>
</protein>
<dbReference type="OrthoDB" id="195620at2"/>
<evidence type="ECO:0000256" key="1">
    <source>
        <dbReference type="SAM" id="SignalP"/>
    </source>
</evidence>
<accession>A0A4U1B9U3</accession>
<proteinExistence type="predicted"/>
<gene>
    <name evidence="2" type="ORF">E8M12_02575</name>
</gene>
<organism evidence="2 3">
    <name type="scientific">Thalassotalea mangrovi</name>
    <dbReference type="NCBI Taxonomy" id="2572245"/>
    <lineage>
        <taxon>Bacteria</taxon>
        <taxon>Pseudomonadati</taxon>
        <taxon>Pseudomonadota</taxon>
        <taxon>Gammaproteobacteria</taxon>
        <taxon>Alteromonadales</taxon>
        <taxon>Colwelliaceae</taxon>
        <taxon>Thalassotalea</taxon>
    </lineage>
</organism>
<dbReference type="PROSITE" id="PS51257">
    <property type="entry name" value="PROKAR_LIPOPROTEIN"/>
    <property type="match status" value="1"/>
</dbReference>
<dbReference type="RefSeq" id="WP_136734514.1">
    <property type="nucleotide sequence ID" value="NZ_SWDB01000004.1"/>
</dbReference>
<dbReference type="Proteomes" id="UP000307999">
    <property type="component" value="Unassembled WGS sequence"/>
</dbReference>
<feature type="signal peptide" evidence="1">
    <location>
        <begin position="1"/>
        <end position="20"/>
    </location>
</feature>
<dbReference type="Pfam" id="PF11454">
    <property type="entry name" value="DUF3016"/>
    <property type="match status" value="1"/>
</dbReference>
<sequence>MNKWLMVLLAPFLISCSSTSDNPEFISATERGVTVTLLNPDDFSDIEAGNMGTQPDFEQSVANKLAEALADHIEGKNITIEIKFTDIDLAGETRFNFQEIRVLDDLYIPRMSFEYVIKDATGEVVTEDTANIKEMGYLTRTLFGSKANEMIGYDKRLLVEYFDKVLNDHS</sequence>
<comment type="caution">
    <text evidence="2">The sequence shown here is derived from an EMBL/GenBank/DDBJ whole genome shotgun (WGS) entry which is preliminary data.</text>
</comment>
<feature type="chain" id="PRO_5020918985" evidence="1">
    <location>
        <begin position="21"/>
        <end position="170"/>
    </location>
</feature>
<dbReference type="InterPro" id="IPR021557">
    <property type="entry name" value="DUF3016"/>
</dbReference>
<name>A0A4U1B9U3_9GAMM</name>